<dbReference type="Proteomes" id="UP001216139">
    <property type="component" value="Chromosome"/>
</dbReference>
<name>A0ABY7T5S4_9SPHI</name>
<sequence length="503" mass="58604">MTLINSVATWLMKKRMHQIELFMKYPNEVQEEWFEKLISAAENTEWGKAHHYKSISTLQEFKERVPLQNYDTLKPYIERMLKGEQNVLWPSEIKWFAKSSGTTNDRSKFIPVSEEALEECHFKGGKDMLTMYFNNRPDSKLFTGKILTLGGSHQVSQLNADTFFGDLSAVIMKNLPLWAQFYRTPHLDIALLENFEEKIEKMARATIDSNMTGISGVPTWNILLFKRILEITGKDNLLEVWPNLELYFHGAVNFTPYREQFKKLIPDREMYYLETYNATEGFFGIQDLEEPGEMLLMLDYGIFYEFLPVEDLGKENPQTLTLDEVQLGENYALIISTNAGLWRYMIGDTVRFTSLAPFRIQITGRTKHYINAFGEEVIVDNADRALEEACRQTGAIVQEYTAGPVYFSDNKAGSHEWIIEFEKKPAEFERFVDLLDESLRKLNSDYDAKRFKDMALHRPLVHVAPRDTFFKWMKEKGKLGGQHKVPRLANNREYIESILKYLN</sequence>
<gene>
    <name evidence="3" type="ORF">PQO05_23585</name>
</gene>
<feature type="domain" description="GH3 middle" evidence="1">
    <location>
        <begin position="296"/>
        <end position="365"/>
    </location>
</feature>
<protein>
    <submittedName>
        <fullName evidence="3">GH3 auxin-responsive promoter family protein</fullName>
    </submittedName>
</protein>
<evidence type="ECO:0000259" key="2">
    <source>
        <dbReference type="Pfam" id="PF23572"/>
    </source>
</evidence>
<dbReference type="RefSeq" id="WP_273629904.1">
    <property type="nucleotide sequence ID" value="NZ_CP117167.1"/>
</dbReference>
<dbReference type="Pfam" id="PF23572">
    <property type="entry name" value="GH3_C"/>
    <property type="match status" value="1"/>
</dbReference>
<dbReference type="Pfam" id="PF23571">
    <property type="entry name" value="GH3_M"/>
    <property type="match status" value="1"/>
</dbReference>
<dbReference type="PANTHER" id="PTHR31901:SF9">
    <property type="entry name" value="GH3 DOMAIN-CONTAINING PROTEIN"/>
    <property type="match status" value="1"/>
</dbReference>
<proteinExistence type="predicted"/>
<keyword evidence="4" id="KW-1185">Reference proteome</keyword>
<dbReference type="InterPro" id="IPR055377">
    <property type="entry name" value="GH3_M"/>
</dbReference>
<evidence type="ECO:0000313" key="3">
    <source>
        <dbReference type="EMBL" id="WCT11716.1"/>
    </source>
</evidence>
<evidence type="ECO:0000313" key="4">
    <source>
        <dbReference type="Proteomes" id="UP001216139"/>
    </source>
</evidence>
<accession>A0ABY7T5S4</accession>
<dbReference type="Pfam" id="PF03321">
    <property type="entry name" value="GH3"/>
    <property type="match status" value="1"/>
</dbReference>
<dbReference type="EMBL" id="CP117167">
    <property type="protein sequence ID" value="WCT11716.1"/>
    <property type="molecule type" value="Genomic_DNA"/>
</dbReference>
<dbReference type="InterPro" id="IPR055378">
    <property type="entry name" value="GH3_C"/>
</dbReference>
<organism evidence="3 4">
    <name type="scientific">Mucilaginibacter jinjuensis</name>
    <dbReference type="NCBI Taxonomy" id="1176721"/>
    <lineage>
        <taxon>Bacteria</taxon>
        <taxon>Pseudomonadati</taxon>
        <taxon>Bacteroidota</taxon>
        <taxon>Sphingobacteriia</taxon>
        <taxon>Sphingobacteriales</taxon>
        <taxon>Sphingobacteriaceae</taxon>
        <taxon>Mucilaginibacter</taxon>
    </lineage>
</organism>
<reference evidence="3 4" key="1">
    <citation type="submission" date="2023-02" db="EMBL/GenBank/DDBJ databases">
        <title>Genome sequence of Mucilaginibacter jinjuensis strain KACC 16571.</title>
        <authorList>
            <person name="Kim S."/>
            <person name="Heo J."/>
            <person name="Kwon S.-W."/>
        </authorList>
    </citation>
    <scope>NUCLEOTIDE SEQUENCE [LARGE SCALE GENOMIC DNA]</scope>
    <source>
        <strain evidence="3 4">KACC 16571</strain>
    </source>
</reference>
<evidence type="ECO:0000259" key="1">
    <source>
        <dbReference type="Pfam" id="PF23571"/>
    </source>
</evidence>
<dbReference type="PANTHER" id="PTHR31901">
    <property type="entry name" value="GH3 DOMAIN-CONTAINING PROTEIN"/>
    <property type="match status" value="1"/>
</dbReference>
<feature type="domain" description="GH3 C-terminal" evidence="2">
    <location>
        <begin position="381"/>
        <end position="493"/>
    </location>
</feature>
<dbReference type="InterPro" id="IPR004993">
    <property type="entry name" value="GH3"/>
</dbReference>